<evidence type="ECO:0000313" key="2">
    <source>
        <dbReference type="Proteomes" id="UP000287124"/>
    </source>
</evidence>
<keyword evidence="2" id="KW-1185">Reference proteome</keyword>
<sequence>MANENAAQAIKILGDKLNTAGKRIQQSITEIKNNTDTVQAVNTAAKEALEASKIMSKRVRDMKAQGQMKQDNIMHIFA</sequence>
<protein>
    <submittedName>
        <fullName evidence="1">Uncharacterized protein</fullName>
    </submittedName>
</protein>
<evidence type="ECO:0000313" key="1">
    <source>
        <dbReference type="EMBL" id="RTE68407.1"/>
    </source>
</evidence>
<reference evidence="1 2" key="1">
    <citation type="submission" date="2017-06" db="EMBL/GenBank/DDBJ databases">
        <title>Comparative genomic analysis of Ambrosia Fusariam Clade fungi.</title>
        <authorList>
            <person name="Stajich J.E."/>
            <person name="Carrillo J."/>
            <person name="Kijimoto T."/>
            <person name="Eskalen A."/>
            <person name="O'Donnell K."/>
            <person name="Kasson M."/>
        </authorList>
    </citation>
    <scope>NUCLEOTIDE SEQUENCE [LARGE SCALE GENOMIC DNA]</scope>
    <source>
        <strain evidence="1 2">UCR1854</strain>
    </source>
</reference>
<comment type="caution">
    <text evidence="1">The sequence shown here is derived from an EMBL/GenBank/DDBJ whole genome shotgun (WGS) entry which is preliminary data.</text>
</comment>
<name>A0A430KY41_9HYPO</name>
<dbReference type="EMBL" id="MIKF01000873">
    <property type="protein sequence ID" value="RTE68407.1"/>
    <property type="molecule type" value="Genomic_DNA"/>
</dbReference>
<dbReference type="AlphaFoldDB" id="A0A430KY41"/>
<proteinExistence type="predicted"/>
<organism evidence="1 2">
    <name type="scientific">Fusarium euwallaceae</name>
    <dbReference type="NCBI Taxonomy" id="1147111"/>
    <lineage>
        <taxon>Eukaryota</taxon>
        <taxon>Fungi</taxon>
        <taxon>Dikarya</taxon>
        <taxon>Ascomycota</taxon>
        <taxon>Pezizomycotina</taxon>
        <taxon>Sordariomycetes</taxon>
        <taxon>Hypocreomycetidae</taxon>
        <taxon>Hypocreales</taxon>
        <taxon>Nectriaceae</taxon>
        <taxon>Fusarium</taxon>
        <taxon>Fusarium solani species complex</taxon>
    </lineage>
</organism>
<gene>
    <name evidence="1" type="ORF">BHE90_017215</name>
</gene>
<dbReference type="Proteomes" id="UP000287124">
    <property type="component" value="Unassembled WGS sequence"/>
</dbReference>
<feature type="non-terminal residue" evidence="1">
    <location>
        <position position="78"/>
    </location>
</feature>
<accession>A0A430KY41</accession>